<comment type="caution">
    <text evidence="2">The sequence shown here is derived from an EMBL/GenBank/DDBJ whole genome shotgun (WGS) entry which is preliminary data.</text>
</comment>
<sequence length="63" mass="6421">MPEGEGATTEGPPASDRTLLTKLGIGVSVEFPIGEEAEVIGGNSSKEESSMDVTPILMGSGEK</sequence>
<keyword evidence="3" id="KW-1185">Reference proteome</keyword>
<evidence type="ECO:0000313" key="3">
    <source>
        <dbReference type="Proteomes" id="UP001291623"/>
    </source>
</evidence>
<proteinExistence type="predicted"/>
<gene>
    <name evidence="2" type="ORF">RND71_021619</name>
</gene>
<feature type="region of interest" description="Disordered" evidence="1">
    <location>
        <begin position="39"/>
        <end position="63"/>
    </location>
</feature>
<evidence type="ECO:0000313" key="2">
    <source>
        <dbReference type="EMBL" id="KAK4359390.1"/>
    </source>
</evidence>
<name>A0AAE1RWP8_9SOLA</name>
<organism evidence="2 3">
    <name type="scientific">Anisodus tanguticus</name>
    <dbReference type="NCBI Taxonomy" id="243964"/>
    <lineage>
        <taxon>Eukaryota</taxon>
        <taxon>Viridiplantae</taxon>
        <taxon>Streptophyta</taxon>
        <taxon>Embryophyta</taxon>
        <taxon>Tracheophyta</taxon>
        <taxon>Spermatophyta</taxon>
        <taxon>Magnoliopsida</taxon>
        <taxon>eudicotyledons</taxon>
        <taxon>Gunneridae</taxon>
        <taxon>Pentapetalae</taxon>
        <taxon>asterids</taxon>
        <taxon>lamiids</taxon>
        <taxon>Solanales</taxon>
        <taxon>Solanaceae</taxon>
        <taxon>Solanoideae</taxon>
        <taxon>Hyoscyameae</taxon>
        <taxon>Anisodus</taxon>
    </lineage>
</organism>
<accession>A0AAE1RWP8</accession>
<evidence type="ECO:0000256" key="1">
    <source>
        <dbReference type="SAM" id="MobiDB-lite"/>
    </source>
</evidence>
<reference evidence="2" key="1">
    <citation type="submission" date="2023-12" db="EMBL/GenBank/DDBJ databases">
        <title>Genome assembly of Anisodus tanguticus.</title>
        <authorList>
            <person name="Wang Y.-J."/>
        </authorList>
    </citation>
    <scope>NUCLEOTIDE SEQUENCE</scope>
    <source>
        <strain evidence="2">KB-2021</strain>
        <tissue evidence="2">Leaf</tissue>
    </source>
</reference>
<dbReference type="Proteomes" id="UP001291623">
    <property type="component" value="Unassembled WGS sequence"/>
</dbReference>
<protein>
    <submittedName>
        <fullName evidence="2">Uncharacterized protein</fullName>
    </submittedName>
</protein>
<dbReference type="AlphaFoldDB" id="A0AAE1RWP8"/>
<dbReference type="EMBL" id="JAVYJV010000011">
    <property type="protein sequence ID" value="KAK4359390.1"/>
    <property type="molecule type" value="Genomic_DNA"/>
</dbReference>